<dbReference type="OrthoDB" id="9790710at2"/>
<sequence>MRIAYVCVDPGIPVFGTKGASVHVQEIIRAFRALGHEVTVYATRIGKDVPEDLQDLTVHHFALGTKDPAAREVAQQEASAAIAEQLLADGAEFIYERYSLFSTVIADAGLPAVLEVNAPLIDEQARHRVLVDRESPLSAIRRQVRAAQATICVSEQVAEWVRQTTGNADRVHAVANGVNTRRITPQPEAAGRPVVTFVGTLKPWHGTEDAVRARALATTDWDLRIIGDGPERERLQQLADVLDLEVDFRGAVAPAEMPTHLAGSAIGVAPYPKPSEASDHYFSPLKVYEYMAAGLPVVATRIGQVPEVLLGDADNTTDDGACGVLVEGSNARELAEAIDALVADPALRAQLGANARQRAEDNHSWDSVLATILRHARVGAGRGPGGVGHTEAGPHVQED</sequence>
<dbReference type="InterPro" id="IPR028098">
    <property type="entry name" value="Glyco_trans_4-like_N"/>
</dbReference>
<dbReference type="GO" id="GO:0043750">
    <property type="term" value="F:phosphatidylinositol alpha-mannosyltransferase activity"/>
    <property type="evidence" value="ECO:0007669"/>
    <property type="project" value="UniProtKB-EC"/>
</dbReference>
<dbReference type="RefSeq" id="WP_151901983.1">
    <property type="nucleotide sequence ID" value="NZ_CP045032.1"/>
</dbReference>
<dbReference type="GO" id="GO:1901137">
    <property type="term" value="P:carbohydrate derivative biosynthetic process"/>
    <property type="evidence" value="ECO:0007669"/>
    <property type="project" value="UniProtKB-ARBA"/>
</dbReference>
<dbReference type="KEGG" id="cuo:CUROG_00370"/>
<protein>
    <submittedName>
        <fullName evidence="5">GDP-mannose-dependent alpha-(1-6)-phosphatidylinositol monomannoside mannosyltransferase</fullName>
        <ecNumber evidence="5">2.4.1.345</ecNumber>
    </submittedName>
</protein>
<dbReference type="PANTHER" id="PTHR45947">
    <property type="entry name" value="SULFOQUINOVOSYL TRANSFERASE SQD2"/>
    <property type="match status" value="1"/>
</dbReference>
<evidence type="ECO:0000256" key="2">
    <source>
        <dbReference type="ARBA" id="ARBA00022679"/>
    </source>
</evidence>
<dbReference type="Gene3D" id="3.40.50.2000">
    <property type="entry name" value="Glycogen Phosphorylase B"/>
    <property type="match status" value="2"/>
</dbReference>
<dbReference type="Pfam" id="PF13439">
    <property type="entry name" value="Glyco_transf_4"/>
    <property type="match status" value="1"/>
</dbReference>
<proteinExistence type="predicted"/>
<evidence type="ECO:0000259" key="4">
    <source>
        <dbReference type="Pfam" id="PF13439"/>
    </source>
</evidence>
<evidence type="ECO:0000256" key="3">
    <source>
        <dbReference type="SAM" id="MobiDB-lite"/>
    </source>
</evidence>
<dbReference type="GO" id="GO:1903509">
    <property type="term" value="P:liposaccharide metabolic process"/>
    <property type="evidence" value="ECO:0007669"/>
    <property type="project" value="UniProtKB-ARBA"/>
</dbReference>
<keyword evidence="2 5" id="KW-0808">Transferase</keyword>
<evidence type="ECO:0000313" key="5">
    <source>
        <dbReference type="EMBL" id="QFQ01480.1"/>
    </source>
</evidence>
<dbReference type="EC" id="2.4.1.345" evidence="5"/>
<dbReference type="Proteomes" id="UP000326711">
    <property type="component" value="Chromosome"/>
</dbReference>
<dbReference type="InterPro" id="IPR050194">
    <property type="entry name" value="Glycosyltransferase_grp1"/>
</dbReference>
<feature type="domain" description="Glycosyltransferase subfamily 4-like N-terminal" evidence="4">
    <location>
        <begin position="19"/>
        <end position="182"/>
    </location>
</feature>
<dbReference type="PANTHER" id="PTHR45947:SF3">
    <property type="entry name" value="SULFOQUINOVOSYL TRANSFERASE SQD2"/>
    <property type="match status" value="1"/>
</dbReference>
<dbReference type="SUPFAM" id="SSF53756">
    <property type="entry name" value="UDP-Glycosyltransferase/glycogen phosphorylase"/>
    <property type="match status" value="1"/>
</dbReference>
<name>A0A5J6Z968_9CORY</name>
<evidence type="ECO:0000256" key="1">
    <source>
        <dbReference type="ARBA" id="ARBA00022676"/>
    </source>
</evidence>
<dbReference type="EMBL" id="CP045032">
    <property type="protein sequence ID" value="QFQ01480.1"/>
    <property type="molecule type" value="Genomic_DNA"/>
</dbReference>
<keyword evidence="1 5" id="KW-0328">Glycosyltransferase</keyword>
<reference evidence="6" key="1">
    <citation type="submission" date="2019-10" db="EMBL/GenBank/DDBJ databases">
        <title>Complete genome sequence of Corynebacterium urogenitalis DSM 108747, isolated from the genital tract of a cow.</title>
        <authorList>
            <person name="Ruckert C."/>
            <person name="Ballas P."/>
            <person name="Wagener K."/>
            <person name="Drillich M."/>
            <person name="Kaempfer P."/>
            <person name="Busse H.-J."/>
            <person name="Ehling-Schulz M."/>
        </authorList>
    </citation>
    <scope>NUCLEOTIDE SEQUENCE [LARGE SCALE GENOMIC DNA]</scope>
    <source>
        <strain evidence="6">LMM 1652</strain>
    </source>
</reference>
<feature type="region of interest" description="Disordered" evidence="3">
    <location>
        <begin position="380"/>
        <end position="399"/>
    </location>
</feature>
<gene>
    <name evidence="5" type="primary">pimB2</name>
    <name evidence="5" type="ORF">CUROG_00370</name>
</gene>
<keyword evidence="6" id="KW-1185">Reference proteome</keyword>
<dbReference type="Pfam" id="PF13692">
    <property type="entry name" value="Glyco_trans_1_4"/>
    <property type="match status" value="1"/>
</dbReference>
<accession>A0A5J6Z968</accession>
<dbReference type="AlphaFoldDB" id="A0A5J6Z968"/>
<dbReference type="CDD" id="cd03801">
    <property type="entry name" value="GT4_PimA-like"/>
    <property type="match status" value="1"/>
</dbReference>
<organism evidence="5 6">
    <name type="scientific">Corynebacterium urogenitale</name>
    <dbReference type="NCBI Taxonomy" id="2487892"/>
    <lineage>
        <taxon>Bacteria</taxon>
        <taxon>Bacillati</taxon>
        <taxon>Actinomycetota</taxon>
        <taxon>Actinomycetes</taxon>
        <taxon>Mycobacteriales</taxon>
        <taxon>Corynebacteriaceae</taxon>
        <taxon>Corynebacterium</taxon>
    </lineage>
</organism>
<evidence type="ECO:0000313" key="6">
    <source>
        <dbReference type="Proteomes" id="UP000326711"/>
    </source>
</evidence>